<gene>
    <name evidence="2" type="ORF">HMPREF9629_01997</name>
</gene>
<evidence type="ECO:0000313" key="2">
    <source>
        <dbReference type="EMBL" id="EHL15064.1"/>
    </source>
</evidence>
<proteinExistence type="predicted"/>
<dbReference type="Proteomes" id="UP000006437">
    <property type="component" value="Unassembled WGS sequence"/>
</dbReference>
<organism evidence="2 3">
    <name type="scientific">Peptoanaerobacter stomatis</name>
    <dbReference type="NCBI Taxonomy" id="796937"/>
    <lineage>
        <taxon>Bacteria</taxon>
        <taxon>Bacillati</taxon>
        <taxon>Bacillota</taxon>
        <taxon>Clostridia</taxon>
        <taxon>Peptostreptococcales</taxon>
        <taxon>Filifactoraceae</taxon>
        <taxon>Peptoanaerobacter</taxon>
    </lineage>
</organism>
<dbReference type="HOGENOM" id="CLU_3046336_0_0_9"/>
<dbReference type="BioCyc" id="EBAC796937-HMP:GMGH-2005-MONOMER"/>
<keyword evidence="1" id="KW-0812">Transmembrane</keyword>
<feature type="transmembrane region" description="Helical" evidence="1">
    <location>
        <begin position="20"/>
        <end position="40"/>
    </location>
</feature>
<reference evidence="2 3" key="1">
    <citation type="submission" date="2011-08" db="EMBL/GenBank/DDBJ databases">
        <title>The Genome Sequence of Eubacteriaceae bacterium ACC19a.</title>
        <authorList>
            <consortium name="The Broad Institute Genome Sequencing Platform"/>
            <person name="Earl A."/>
            <person name="Ward D."/>
            <person name="Feldgarden M."/>
            <person name="Gevers D."/>
            <person name="Sizova M."/>
            <person name="Hazen A."/>
            <person name="Epstein S."/>
            <person name="Young S.K."/>
            <person name="Zeng Q."/>
            <person name="Gargeya S."/>
            <person name="Fitzgerald M."/>
            <person name="Haas B."/>
            <person name="Abouelleil A."/>
            <person name="Alvarado L."/>
            <person name="Arachchi H.M."/>
            <person name="Berlin A."/>
            <person name="Brown A."/>
            <person name="Chapman S.B."/>
            <person name="Chen Z."/>
            <person name="Dunbar C."/>
            <person name="Freedman E."/>
            <person name="Gearin G."/>
            <person name="Gellesch M."/>
            <person name="Goldberg J."/>
            <person name="Griggs A."/>
            <person name="Gujja S."/>
            <person name="Heiman D."/>
            <person name="Howarth C."/>
            <person name="Larson L."/>
            <person name="Lui A."/>
            <person name="MacDonald P.J.P."/>
            <person name="Montmayeur A."/>
            <person name="Murphy C."/>
            <person name="Neiman D."/>
            <person name="Pearson M."/>
            <person name="Priest M."/>
            <person name="Roberts A."/>
            <person name="Saif S."/>
            <person name="Shea T."/>
            <person name="Shenoy N."/>
            <person name="Sisk P."/>
            <person name="Stolte C."/>
            <person name="Sykes S."/>
            <person name="Wortman J."/>
            <person name="Nusbaum C."/>
            <person name="Birren B."/>
        </authorList>
    </citation>
    <scope>NUCLEOTIDE SEQUENCE [LARGE SCALE GENOMIC DNA]</scope>
    <source>
        <strain evidence="2 3">ACC19a</strain>
    </source>
</reference>
<evidence type="ECO:0000313" key="3">
    <source>
        <dbReference type="Proteomes" id="UP000006437"/>
    </source>
</evidence>
<accession>G9X0R1</accession>
<sequence>MFKVSKDLLKLGKEFKIVNFDMMISHISIVFTRYMVLEYLKRANNDFRYPTTNL</sequence>
<dbReference type="AlphaFoldDB" id="G9X0R1"/>
<protein>
    <submittedName>
        <fullName evidence="2">Uncharacterized protein</fullName>
    </submittedName>
</protein>
<comment type="caution">
    <text evidence="2">The sequence shown here is derived from an EMBL/GenBank/DDBJ whole genome shotgun (WGS) entry which is preliminary data.</text>
</comment>
<dbReference type="RefSeq" id="WP_009526213.1">
    <property type="nucleotide sequence ID" value="NZ_JH414564.1"/>
</dbReference>
<keyword evidence="1" id="KW-1133">Transmembrane helix</keyword>
<evidence type="ECO:0000256" key="1">
    <source>
        <dbReference type="SAM" id="Phobius"/>
    </source>
</evidence>
<keyword evidence="1" id="KW-0472">Membrane</keyword>
<name>G9X0R1_9FIRM</name>
<dbReference type="EMBL" id="AFZE01000016">
    <property type="protein sequence ID" value="EHL15064.1"/>
    <property type="molecule type" value="Genomic_DNA"/>
</dbReference>